<dbReference type="AlphaFoldDB" id="A0A420U6I0"/>
<feature type="compositionally biased region" description="Basic and acidic residues" evidence="1">
    <location>
        <begin position="80"/>
        <end position="93"/>
    </location>
</feature>
<evidence type="ECO:0000313" key="3">
    <source>
        <dbReference type="Proteomes" id="UP000283569"/>
    </source>
</evidence>
<feature type="region of interest" description="Disordered" evidence="1">
    <location>
        <begin position="80"/>
        <end position="114"/>
    </location>
</feature>
<dbReference type="EMBL" id="MRDB01000002">
    <property type="protein sequence ID" value="RKL49416.1"/>
    <property type="molecule type" value="Genomic_DNA"/>
</dbReference>
<evidence type="ECO:0000313" key="2">
    <source>
        <dbReference type="EMBL" id="RKL49416.1"/>
    </source>
</evidence>
<accession>A0A420U6I0</accession>
<evidence type="ECO:0000256" key="1">
    <source>
        <dbReference type="SAM" id="MobiDB-lite"/>
    </source>
</evidence>
<reference evidence="2 3" key="1">
    <citation type="journal article" date="2018" name="Sci. Rep.">
        <title>Characterisation of pathogen-specific regions and novel effector candidates in Fusarium oxysporum f. sp. cepae.</title>
        <authorList>
            <person name="Armitage A.D."/>
            <person name="Taylor A."/>
            <person name="Sobczyk M.K."/>
            <person name="Baxter L."/>
            <person name="Greenfield B.P."/>
            <person name="Bates H.J."/>
            <person name="Wilson F."/>
            <person name="Jackson A.C."/>
            <person name="Ott S."/>
            <person name="Harrison R.J."/>
            <person name="Clarkson J.P."/>
        </authorList>
    </citation>
    <scope>NUCLEOTIDE SEQUENCE [LARGE SCALE GENOMIC DNA]</scope>
    <source>
        <strain evidence="2 3">Fp_A8</strain>
    </source>
</reference>
<name>A0A420U6I0_GIBIN</name>
<gene>
    <name evidence="2" type="ORF">BFJ72_g875</name>
</gene>
<comment type="caution">
    <text evidence="2">The sequence shown here is derived from an EMBL/GenBank/DDBJ whole genome shotgun (WGS) entry which is preliminary data.</text>
</comment>
<organism evidence="2 3">
    <name type="scientific">Gibberella intermedia</name>
    <name type="common">Bulb rot disease fungus</name>
    <name type="synonym">Fusarium proliferatum</name>
    <dbReference type="NCBI Taxonomy" id="948311"/>
    <lineage>
        <taxon>Eukaryota</taxon>
        <taxon>Fungi</taxon>
        <taxon>Dikarya</taxon>
        <taxon>Ascomycota</taxon>
        <taxon>Pezizomycotina</taxon>
        <taxon>Sordariomycetes</taxon>
        <taxon>Hypocreomycetidae</taxon>
        <taxon>Hypocreales</taxon>
        <taxon>Nectriaceae</taxon>
        <taxon>Fusarium</taxon>
        <taxon>Fusarium fujikuroi species complex</taxon>
    </lineage>
</organism>
<feature type="compositionally biased region" description="Acidic residues" evidence="1">
    <location>
        <begin position="94"/>
        <end position="103"/>
    </location>
</feature>
<sequence>MAPPNPIFTPTNGKCLGPQEFYAGLDGYVNPDANVHEEYQSSLRHANPQSFFDDAFCSYDDSSITQEDIFGARIVQHTETDIDSEDSRPKCYVDEDSNLDDPESSSTNPTHPVELFDPFAPVGSTINPGLLSSIRSAGIETHIKHNATEKVLLQTESTTADSKAMQDQIKADFDKEMLQDAMAILKLQNLIILSKHDQACLKKDIYIVMDRWATQELADTLLALEDQSTVDGTYKLYQLLLSLIKDYLDKATSDFLPRAYRGLPVVDSGLTYNERQGLEGGFDLDILDKPGRKLLFWAFLRHELMSKVRLYVAVIDHSYRPPAELSRRGGHKFLPWEDESIRCVHTYIQTLYTAFFSEWSGAEVPDPPPPGLGRSSSIVCETTRWVEALTNDKSVCATAAAKLPNYGHQPIISLLDERQKQQGQEASIEPLLSLLRDARFGCGYDRAHKETISGNFDRKRGLVPELWMDIVLRHGTPRNYTQENLTLLRRRAWVFFWGPTAQPHRETLLNISQKSGIGLSILKGWERSFFQEWTANADLEEIDGVHA</sequence>
<dbReference type="Proteomes" id="UP000283569">
    <property type="component" value="Unassembled WGS sequence"/>
</dbReference>
<protein>
    <submittedName>
        <fullName evidence="2">Uncharacterized protein</fullName>
    </submittedName>
</protein>
<proteinExistence type="predicted"/>